<dbReference type="KEGG" id="spib:G8759_21460"/>
<accession>A0A6G9ARA2</accession>
<reference evidence="1 2" key="1">
    <citation type="submission" date="2020-03" db="EMBL/GenBank/DDBJ databases">
        <authorList>
            <person name="Kim M.K."/>
        </authorList>
    </citation>
    <scope>NUCLEOTIDE SEQUENCE [LARGE SCALE GENOMIC DNA]</scope>
    <source>
        <strain evidence="1 2">BT328</strain>
    </source>
</reference>
<organism evidence="1 2">
    <name type="scientific">Spirosoma aureum</name>
    <dbReference type="NCBI Taxonomy" id="2692134"/>
    <lineage>
        <taxon>Bacteria</taxon>
        <taxon>Pseudomonadati</taxon>
        <taxon>Bacteroidota</taxon>
        <taxon>Cytophagia</taxon>
        <taxon>Cytophagales</taxon>
        <taxon>Cytophagaceae</taxon>
        <taxon>Spirosoma</taxon>
    </lineage>
</organism>
<keyword evidence="2" id="KW-1185">Reference proteome</keyword>
<dbReference type="RefSeq" id="WP_167212204.1">
    <property type="nucleotide sequence ID" value="NZ_CP050063.1"/>
</dbReference>
<proteinExistence type="predicted"/>
<dbReference type="EMBL" id="CP050063">
    <property type="protein sequence ID" value="QIP15007.1"/>
    <property type="molecule type" value="Genomic_DNA"/>
</dbReference>
<evidence type="ECO:0000313" key="1">
    <source>
        <dbReference type="EMBL" id="QIP15007.1"/>
    </source>
</evidence>
<name>A0A6G9ARA2_9BACT</name>
<sequence length="124" mass="14059">METILVLTDNREQFNEQLGPTFQQIYARFTLKVRQIDASLLTDLLSGLPPLMILVDSCVDSLSFLKELKAHPALRRVPVLMLRAIATRQKTSIELGTEKKYSSLFRQAGNPDRTLGIELPDQFN</sequence>
<dbReference type="Proteomes" id="UP000501802">
    <property type="component" value="Chromosome"/>
</dbReference>
<protein>
    <recommendedName>
        <fullName evidence="3">Response regulator</fullName>
    </recommendedName>
</protein>
<evidence type="ECO:0000313" key="2">
    <source>
        <dbReference type="Proteomes" id="UP000501802"/>
    </source>
</evidence>
<gene>
    <name evidence="1" type="ORF">G8759_21460</name>
</gene>
<evidence type="ECO:0008006" key="3">
    <source>
        <dbReference type="Google" id="ProtNLM"/>
    </source>
</evidence>
<dbReference type="AlphaFoldDB" id="A0A6G9ARA2"/>